<gene>
    <name evidence="1" type="ORF">OWV82_022115</name>
</gene>
<evidence type="ECO:0000313" key="2">
    <source>
        <dbReference type="Proteomes" id="UP001164539"/>
    </source>
</evidence>
<dbReference type="EMBL" id="CM051405">
    <property type="protein sequence ID" value="KAJ4705323.1"/>
    <property type="molecule type" value="Genomic_DNA"/>
</dbReference>
<evidence type="ECO:0000313" key="1">
    <source>
        <dbReference type="EMBL" id="KAJ4705323.1"/>
    </source>
</evidence>
<sequence length="425" mass="49902">MDLSSPSNQSIFKRNLLWFHISVERKLKYTALSAFVFLLIFSAVLFNLITTSFNPQSLFRLDFLSQILPTNQKTSSEVCDYSSGRWVRDENYPLRSYKESCPFLDPGFRCRENGRKDDEYLKWRWQPEGCDLPRFSATDLLDRSRNGRIVFAGDSIGRNQWESLICMLAQAVSNKSSIYEEKGKPLTKHKGFLSMRFQEYNLTVEYYRAPFLVVIGRPPRNSSPQVRTTVKVDQLHWFSEKWVGADVLIFNAGHWWNADKTLKMSCYFQEGERVNMSMNVMEAFRRSLQTVKSWVTNNLDPQRSHTFFRSYSPVHYRNGTWNKGGFCDTEREPQTNYTRLEAEPTNNKFISDVIKQMRYENRRVQFLNITYLTEFRKDSHPSLHREPGTPPDAPQDCSHWCLPGVPDTWNELLYAYLLSMGFRTK</sequence>
<comment type="caution">
    <text evidence="1">The sequence shown here is derived from an EMBL/GenBank/DDBJ whole genome shotgun (WGS) entry which is preliminary data.</text>
</comment>
<organism evidence="1 2">
    <name type="scientific">Melia azedarach</name>
    <name type="common">Chinaberry tree</name>
    <dbReference type="NCBI Taxonomy" id="155640"/>
    <lineage>
        <taxon>Eukaryota</taxon>
        <taxon>Viridiplantae</taxon>
        <taxon>Streptophyta</taxon>
        <taxon>Embryophyta</taxon>
        <taxon>Tracheophyta</taxon>
        <taxon>Spermatophyta</taxon>
        <taxon>Magnoliopsida</taxon>
        <taxon>eudicotyledons</taxon>
        <taxon>Gunneridae</taxon>
        <taxon>Pentapetalae</taxon>
        <taxon>rosids</taxon>
        <taxon>malvids</taxon>
        <taxon>Sapindales</taxon>
        <taxon>Meliaceae</taxon>
        <taxon>Melia</taxon>
    </lineage>
</organism>
<name>A0ACC1X3V4_MELAZ</name>
<protein>
    <submittedName>
        <fullName evidence="1">Protein trichome birefringence-like</fullName>
    </submittedName>
</protein>
<accession>A0ACC1X3V4</accession>
<reference evidence="1 2" key="1">
    <citation type="journal article" date="2023" name="Science">
        <title>Complex scaffold remodeling in plant triterpene biosynthesis.</title>
        <authorList>
            <person name="De La Pena R."/>
            <person name="Hodgson H."/>
            <person name="Liu J.C."/>
            <person name="Stephenson M.J."/>
            <person name="Martin A.C."/>
            <person name="Owen C."/>
            <person name="Harkess A."/>
            <person name="Leebens-Mack J."/>
            <person name="Jimenez L.E."/>
            <person name="Osbourn A."/>
            <person name="Sattely E.S."/>
        </authorList>
    </citation>
    <scope>NUCLEOTIDE SEQUENCE [LARGE SCALE GENOMIC DNA]</scope>
    <source>
        <strain evidence="2">cv. JPN11</strain>
        <tissue evidence="1">Leaf</tissue>
    </source>
</reference>
<keyword evidence="2" id="KW-1185">Reference proteome</keyword>
<proteinExistence type="predicted"/>
<dbReference type="Proteomes" id="UP001164539">
    <property type="component" value="Chromosome 12"/>
</dbReference>